<name>A0AAD9NC77_9ANNE</name>
<feature type="non-terminal residue" evidence="2">
    <location>
        <position position="269"/>
    </location>
</feature>
<proteinExistence type="predicted"/>
<comment type="caution">
    <text evidence="2">The sequence shown here is derived from an EMBL/GenBank/DDBJ whole genome shotgun (WGS) entry which is preliminary data.</text>
</comment>
<evidence type="ECO:0000256" key="1">
    <source>
        <dbReference type="SAM" id="MobiDB-lite"/>
    </source>
</evidence>
<dbReference type="AlphaFoldDB" id="A0AAD9NC77"/>
<keyword evidence="3" id="KW-1185">Reference proteome</keyword>
<accession>A0AAD9NC77</accession>
<evidence type="ECO:0000313" key="2">
    <source>
        <dbReference type="EMBL" id="KAK2164947.1"/>
    </source>
</evidence>
<reference evidence="2" key="1">
    <citation type="journal article" date="2023" name="Mol. Biol. Evol.">
        <title>Third-Generation Sequencing Reveals the Adaptive Role of the Epigenome in Three Deep-Sea Polychaetes.</title>
        <authorList>
            <person name="Perez M."/>
            <person name="Aroh O."/>
            <person name="Sun Y."/>
            <person name="Lan Y."/>
            <person name="Juniper S.K."/>
            <person name="Young C.R."/>
            <person name="Angers B."/>
            <person name="Qian P.Y."/>
        </authorList>
    </citation>
    <scope>NUCLEOTIDE SEQUENCE</scope>
    <source>
        <strain evidence="2">P08H-3</strain>
    </source>
</reference>
<dbReference type="EMBL" id="JAODUP010000057">
    <property type="protein sequence ID" value="KAK2164947.1"/>
    <property type="molecule type" value="Genomic_DNA"/>
</dbReference>
<gene>
    <name evidence="2" type="ORF">LSH36_57g06000</name>
</gene>
<feature type="region of interest" description="Disordered" evidence="1">
    <location>
        <begin position="97"/>
        <end position="126"/>
    </location>
</feature>
<dbReference type="Proteomes" id="UP001208570">
    <property type="component" value="Unassembled WGS sequence"/>
</dbReference>
<organism evidence="2 3">
    <name type="scientific">Paralvinella palmiformis</name>
    <dbReference type="NCBI Taxonomy" id="53620"/>
    <lineage>
        <taxon>Eukaryota</taxon>
        <taxon>Metazoa</taxon>
        <taxon>Spiralia</taxon>
        <taxon>Lophotrochozoa</taxon>
        <taxon>Annelida</taxon>
        <taxon>Polychaeta</taxon>
        <taxon>Sedentaria</taxon>
        <taxon>Canalipalpata</taxon>
        <taxon>Terebellida</taxon>
        <taxon>Terebelliformia</taxon>
        <taxon>Alvinellidae</taxon>
        <taxon>Paralvinella</taxon>
    </lineage>
</organism>
<evidence type="ECO:0000313" key="3">
    <source>
        <dbReference type="Proteomes" id="UP001208570"/>
    </source>
</evidence>
<protein>
    <submittedName>
        <fullName evidence="2">Uncharacterized protein</fullName>
    </submittedName>
</protein>
<sequence>YSFFLSTTVVRSWRVRCRILHQHRCASVIQRAYRNYLLHKIHEEVAAGDVTRPIYSTPLTSCCHGDDQRIIECHSPRIGAMVSAACVDQAAYLEDHPPDDRTPYFTPVSSRKTKTTQDQMDTPHIPRNASKLHWSIQRVDRDQGHGDPVEDDPSGGREAYLMRSEQEAEGTTYHIIRSPHPEYPGSKPVADVFRTVSAAISAAFLTRRRFHLAGAFTGIPYLEAEKGILSRRRLPRVQIKFHTRPNALLRYGHYIHQKELQCSLVDCID</sequence>